<keyword evidence="3" id="KW-1185">Reference proteome</keyword>
<accession>A0AA48HNG8</accession>
<name>A0AA48HNG8_9ALTE</name>
<dbReference type="InterPro" id="IPR013783">
    <property type="entry name" value="Ig-like_fold"/>
</dbReference>
<dbReference type="KEGG" id="pmaw:MACH26_22480"/>
<dbReference type="AlphaFoldDB" id="A0AA48HNG8"/>
<dbReference type="EMBL" id="AP027272">
    <property type="protein sequence ID" value="BDX06727.1"/>
    <property type="molecule type" value="Genomic_DNA"/>
</dbReference>
<gene>
    <name evidence="2" type="ORF">MACH26_22480</name>
</gene>
<evidence type="ECO:0000313" key="3">
    <source>
        <dbReference type="Proteomes" id="UP001333710"/>
    </source>
</evidence>
<dbReference type="Gene3D" id="2.60.40.10">
    <property type="entry name" value="Immunoglobulins"/>
    <property type="match status" value="1"/>
</dbReference>
<organism evidence="2 3">
    <name type="scientific">Planctobacterium marinum</name>
    <dbReference type="NCBI Taxonomy" id="1631968"/>
    <lineage>
        <taxon>Bacteria</taxon>
        <taxon>Pseudomonadati</taxon>
        <taxon>Pseudomonadota</taxon>
        <taxon>Gammaproteobacteria</taxon>
        <taxon>Alteromonadales</taxon>
        <taxon>Alteromonadaceae</taxon>
        <taxon>Planctobacterium</taxon>
    </lineage>
</organism>
<dbReference type="Proteomes" id="UP001333710">
    <property type="component" value="Chromosome"/>
</dbReference>
<reference evidence="2" key="1">
    <citation type="submission" date="2023-01" db="EMBL/GenBank/DDBJ databases">
        <title>Complete genome sequence of Planctobacterium marinum strain Dej080120_11.</title>
        <authorList>
            <person name="Ueki S."/>
            <person name="Maruyama F."/>
        </authorList>
    </citation>
    <scope>NUCLEOTIDE SEQUENCE</scope>
    <source>
        <strain evidence="2">Dej080120_11</strain>
    </source>
</reference>
<evidence type="ECO:0000256" key="1">
    <source>
        <dbReference type="SAM" id="MobiDB-lite"/>
    </source>
</evidence>
<dbReference type="SUPFAM" id="SSF49373">
    <property type="entry name" value="Invasin/intimin cell-adhesion fragments"/>
    <property type="match status" value="1"/>
</dbReference>
<proteinExistence type="predicted"/>
<evidence type="ECO:0000313" key="2">
    <source>
        <dbReference type="EMBL" id="BDX06727.1"/>
    </source>
</evidence>
<feature type="region of interest" description="Disordered" evidence="1">
    <location>
        <begin position="262"/>
        <end position="282"/>
    </location>
</feature>
<protein>
    <recommendedName>
        <fullName evidence="4">Big-1 domain-containing protein</fullName>
    </recommendedName>
</protein>
<evidence type="ECO:0008006" key="4">
    <source>
        <dbReference type="Google" id="ProtNLM"/>
    </source>
</evidence>
<sequence>MRDPIGNLVKGVTVGFTADDVSGGSLFPPAAVTDSNGIASTVFTSNTVTSEDAIVITATEETSGLAAEANITVADRALFISLGTGNEISSPTTDSYEKQFSIFVTDANSNPVPNVELTVSGTPVKYTELLDPNAEPGDANYQVRRPAFYKGYWEAFPSADAFEYWIAIYTASCANEDIDDDAILDEGEDLNGDGNLTPGNIVAIQGDVTTDENGQALVALRYPKSFGAWATVNVVASTPVAGSENRTSQFYTLGVSAVDAAVESSPPNSNPFGSGDSCENTL</sequence>
<dbReference type="InterPro" id="IPR008964">
    <property type="entry name" value="Invasin/intimin_cell_adhesion"/>
</dbReference>